<dbReference type="Gene3D" id="3.90.550.10">
    <property type="entry name" value="Spore Coat Polysaccharide Biosynthesis Protein SpsA, Chain A"/>
    <property type="match status" value="1"/>
</dbReference>
<keyword evidence="1" id="KW-0472">Membrane</keyword>
<accession>A0A5D3GGQ8</accession>
<name>A0A5D3GGQ8_9PSED</name>
<dbReference type="Pfam" id="PF00535">
    <property type="entry name" value="Glycos_transf_2"/>
    <property type="match status" value="1"/>
</dbReference>
<dbReference type="CDD" id="cd00761">
    <property type="entry name" value="Glyco_tranf_GTA_type"/>
    <property type="match status" value="1"/>
</dbReference>
<dbReference type="PANTHER" id="PTHR43685">
    <property type="entry name" value="GLYCOSYLTRANSFERASE"/>
    <property type="match status" value="1"/>
</dbReference>
<protein>
    <submittedName>
        <fullName evidence="4">Glycosyltransferase family 2 protein</fullName>
    </submittedName>
</protein>
<keyword evidence="4" id="KW-0808">Transferase</keyword>
<dbReference type="InterPro" id="IPR029044">
    <property type="entry name" value="Nucleotide-diphossugar_trans"/>
</dbReference>
<evidence type="ECO:0000313" key="3">
    <source>
        <dbReference type="EMBL" id="TYK54119.1"/>
    </source>
</evidence>
<dbReference type="InterPro" id="IPR001173">
    <property type="entry name" value="Glyco_trans_2-like"/>
</dbReference>
<dbReference type="PANTHER" id="PTHR43685:SF2">
    <property type="entry name" value="GLYCOSYLTRANSFERASE 2-LIKE DOMAIN-CONTAINING PROTEIN"/>
    <property type="match status" value="1"/>
</dbReference>
<reference evidence="4 5" key="2">
    <citation type="submission" date="2019-08" db="EMBL/GenBank/DDBJ databases">
        <authorList>
            <person name="Brilhante M."/>
            <person name="Perreten V."/>
        </authorList>
    </citation>
    <scope>NUCLEOTIDE SEQUENCE [LARGE SCALE GENOMIC DNA]</scope>
    <source>
        <strain evidence="4 5">MCP106</strain>
    </source>
</reference>
<dbReference type="GO" id="GO:0016740">
    <property type="term" value="F:transferase activity"/>
    <property type="evidence" value="ECO:0007669"/>
    <property type="project" value="UniProtKB-KW"/>
</dbReference>
<dbReference type="Proteomes" id="UP000324029">
    <property type="component" value="Unassembled WGS sequence"/>
</dbReference>
<evidence type="ECO:0000313" key="5">
    <source>
        <dbReference type="Proteomes" id="UP000324029"/>
    </source>
</evidence>
<dbReference type="AlphaFoldDB" id="A0A5D3GGQ8"/>
<dbReference type="InterPro" id="IPR050834">
    <property type="entry name" value="Glycosyltransf_2"/>
</dbReference>
<proteinExistence type="predicted"/>
<comment type="caution">
    <text evidence="4">The sequence shown here is derived from an EMBL/GenBank/DDBJ whole genome shotgun (WGS) entry which is preliminary data.</text>
</comment>
<dbReference type="EMBL" id="VSRO01000001">
    <property type="protein sequence ID" value="TYK59819.1"/>
    <property type="molecule type" value="Genomic_DNA"/>
</dbReference>
<evidence type="ECO:0000259" key="2">
    <source>
        <dbReference type="Pfam" id="PF00535"/>
    </source>
</evidence>
<dbReference type="SUPFAM" id="SSF53448">
    <property type="entry name" value="Nucleotide-diphospho-sugar transferases"/>
    <property type="match status" value="1"/>
</dbReference>
<evidence type="ECO:0000313" key="4">
    <source>
        <dbReference type="EMBL" id="TYK59819.1"/>
    </source>
</evidence>
<dbReference type="EMBL" id="VSRO01000024">
    <property type="protein sequence ID" value="TYK54119.1"/>
    <property type="molecule type" value="Genomic_DNA"/>
</dbReference>
<sequence length="307" mass="34997">MRVARRSGFLSRIRELLLFDNCEGVSHNMLFEKGARSAASANVSVVIPCYRCKATIRRALDSVFAQTLRPVEVLLVDDASPDGTLDFLQSLVTEYPENWVRVCALKKNAGPAAARNTAWEMASQPYIAFLDSDDSWHPQKIELQYGWMLENPEVTLTGQICEMLSSESMPHHVYNAAQAGFYQVTFADLLKSNRFSTPSVMIRKDVAYRFSTDKRFCEDYLLWCELLGSGARGYSLELPLTFCHKPIYGHAGLSSNMWAMEKGELDVYDHLFREGRIGPVRRRLLKGWSFVRYMRRVLKVKLGKSLE</sequence>
<organism evidence="4 5">
    <name type="scientific">Pseudomonas synxantha</name>
    <dbReference type="NCBI Taxonomy" id="47883"/>
    <lineage>
        <taxon>Bacteria</taxon>
        <taxon>Pseudomonadati</taxon>
        <taxon>Pseudomonadota</taxon>
        <taxon>Gammaproteobacteria</taxon>
        <taxon>Pseudomonadales</taxon>
        <taxon>Pseudomonadaceae</taxon>
        <taxon>Pseudomonas</taxon>
    </lineage>
</organism>
<gene>
    <name evidence="4" type="ORF">FXO26_01525</name>
    <name evidence="3" type="ORF">FXO26_29405</name>
</gene>
<reference evidence="4 5" key="1">
    <citation type="submission" date="2019-08" db="EMBL/GenBank/DDBJ databases">
        <title>Subclass B2 metallo-beta lactamase from Pseudomonas synxantha.</title>
        <authorList>
            <person name="Poirel L."/>
            <person name="Palmieri M."/>
            <person name="Masseron A."/>
            <person name="Perreten V."/>
            <person name="Nordman P."/>
        </authorList>
    </citation>
    <scope>NUCLEOTIDE SEQUENCE [LARGE SCALE GENOMIC DNA]</scope>
    <source>
        <strain evidence="4 5">MCP106</strain>
    </source>
</reference>
<keyword evidence="1" id="KW-1003">Cell membrane</keyword>
<evidence type="ECO:0000256" key="1">
    <source>
        <dbReference type="ARBA" id="ARBA00022519"/>
    </source>
</evidence>
<keyword evidence="1" id="KW-0997">Cell inner membrane</keyword>
<feature type="domain" description="Glycosyltransferase 2-like" evidence="2">
    <location>
        <begin position="44"/>
        <end position="174"/>
    </location>
</feature>